<name>A0A0M2PRN2_PROHO</name>
<comment type="similarity">
    <text evidence="7">Belongs to the binding-protein-dependent transport system permease family.</text>
</comment>
<dbReference type="RefSeq" id="WP_017712697.1">
    <property type="nucleotide sequence ID" value="NZ_KB235937.1"/>
</dbReference>
<gene>
    <name evidence="9" type="ORF">PROH_15690</name>
</gene>
<feature type="transmembrane region" description="Helical" evidence="7">
    <location>
        <begin position="262"/>
        <end position="284"/>
    </location>
</feature>
<dbReference type="PROSITE" id="PS50928">
    <property type="entry name" value="ABC_TM1"/>
    <property type="match status" value="1"/>
</dbReference>
<evidence type="ECO:0000256" key="3">
    <source>
        <dbReference type="ARBA" id="ARBA00022475"/>
    </source>
</evidence>
<reference evidence="9" key="1">
    <citation type="submission" date="2012-04" db="EMBL/GenBank/DDBJ databases">
        <authorList>
            <person name="Borisov I.G."/>
            <person name="Ivanikova N.V."/>
            <person name="Pinevich A.V."/>
        </authorList>
    </citation>
    <scope>NUCLEOTIDE SEQUENCE</scope>
    <source>
        <strain evidence="9">CALU 1027</strain>
    </source>
</reference>
<sequence length="342" mass="37044">MSRSSLWKIIGQRLLSAIPSVIGVVLITFLLTRALPGDPAAFFAGPSATTEAIDQVRENLGLDRSLPEQFWLYIGDLAQGDLGNSLSTGQTVVYDLTTRLPASLELTFAALVFALALAIPLGIIAATLPNSWIDHSVRIVATAGVSLPTFFTGLFLVYVLYYRLGWVPAPLGRLSLLYSPPQQVTGFYLIDSLLQGDWPLFQAAAAQLFLPALTLGLFALAPLARVTRASMLGILSSDFIRTARASGLPRTRVLFNYAFRNALLPVITTLGVVFSFLLGANILVEKVFAWPGIGSYAVEALVTSDYAPIQGFILTMALLYILLNLGIDLLYISIDPRSRFDS</sequence>
<feature type="transmembrane region" description="Helical" evidence="7">
    <location>
        <begin position="106"/>
        <end position="128"/>
    </location>
</feature>
<keyword evidence="4 7" id="KW-0812">Transmembrane</keyword>
<evidence type="ECO:0000313" key="9">
    <source>
        <dbReference type="EMBL" id="KKI99195.1"/>
    </source>
</evidence>
<dbReference type="InterPro" id="IPR000515">
    <property type="entry name" value="MetI-like"/>
</dbReference>
<dbReference type="PANTHER" id="PTHR43163:SF6">
    <property type="entry name" value="DIPEPTIDE TRANSPORT SYSTEM PERMEASE PROTEIN DPPB-RELATED"/>
    <property type="match status" value="1"/>
</dbReference>
<evidence type="ECO:0000313" key="10">
    <source>
        <dbReference type="Proteomes" id="UP000034681"/>
    </source>
</evidence>
<dbReference type="GO" id="GO:0005886">
    <property type="term" value="C:plasma membrane"/>
    <property type="evidence" value="ECO:0007669"/>
    <property type="project" value="UniProtKB-SubCell"/>
</dbReference>
<feature type="transmembrane region" description="Helical" evidence="7">
    <location>
        <begin position="200"/>
        <end position="221"/>
    </location>
</feature>
<dbReference type="InterPro" id="IPR035906">
    <property type="entry name" value="MetI-like_sf"/>
</dbReference>
<dbReference type="SUPFAM" id="SSF161098">
    <property type="entry name" value="MetI-like"/>
    <property type="match status" value="1"/>
</dbReference>
<evidence type="ECO:0000259" key="8">
    <source>
        <dbReference type="PROSITE" id="PS50928"/>
    </source>
</evidence>
<dbReference type="CDD" id="cd06261">
    <property type="entry name" value="TM_PBP2"/>
    <property type="match status" value="1"/>
</dbReference>
<proteinExistence type="inferred from homology"/>
<dbReference type="Pfam" id="PF19300">
    <property type="entry name" value="BPD_transp_1_N"/>
    <property type="match status" value="1"/>
</dbReference>
<keyword evidence="3" id="KW-1003">Cell membrane</keyword>
<feature type="domain" description="ABC transmembrane type-1" evidence="8">
    <location>
        <begin position="100"/>
        <end position="331"/>
    </location>
</feature>
<feature type="transmembrane region" description="Helical" evidence="7">
    <location>
        <begin position="140"/>
        <end position="161"/>
    </location>
</feature>
<dbReference type="Pfam" id="PF00528">
    <property type="entry name" value="BPD_transp_1"/>
    <property type="match status" value="1"/>
</dbReference>
<dbReference type="eggNOG" id="COG0601">
    <property type="taxonomic scope" value="Bacteria"/>
</dbReference>
<feature type="transmembrane region" description="Helical" evidence="7">
    <location>
        <begin position="12"/>
        <end position="31"/>
    </location>
</feature>
<protein>
    <submittedName>
        <fullName evidence="9">Peptide ABC transporter permease</fullName>
    </submittedName>
</protein>
<keyword evidence="5 7" id="KW-1133">Transmembrane helix</keyword>
<accession>A0A0M2PRN2</accession>
<dbReference type="STRING" id="317619.GCA_000332315_02304"/>
<keyword evidence="10" id="KW-1185">Reference proteome</keyword>
<keyword evidence="2 7" id="KW-0813">Transport</keyword>
<evidence type="ECO:0000256" key="1">
    <source>
        <dbReference type="ARBA" id="ARBA00004651"/>
    </source>
</evidence>
<feature type="transmembrane region" description="Helical" evidence="7">
    <location>
        <begin position="309"/>
        <end position="332"/>
    </location>
</feature>
<evidence type="ECO:0000256" key="2">
    <source>
        <dbReference type="ARBA" id="ARBA00022448"/>
    </source>
</evidence>
<dbReference type="EMBL" id="AJTX02000006">
    <property type="protein sequence ID" value="KKI99195.1"/>
    <property type="molecule type" value="Genomic_DNA"/>
</dbReference>
<evidence type="ECO:0000256" key="5">
    <source>
        <dbReference type="ARBA" id="ARBA00022989"/>
    </source>
</evidence>
<comment type="caution">
    <text evidence="9">The sequence shown here is derived from an EMBL/GenBank/DDBJ whole genome shotgun (WGS) entry which is preliminary data.</text>
</comment>
<evidence type="ECO:0000256" key="6">
    <source>
        <dbReference type="ARBA" id="ARBA00023136"/>
    </source>
</evidence>
<dbReference type="Gene3D" id="1.10.3720.10">
    <property type="entry name" value="MetI-like"/>
    <property type="match status" value="1"/>
</dbReference>
<comment type="subcellular location">
    <subcellularLocation>
        <location evidence="1 7">Cell membrane</location>
        <topology evidence="1 7">Multi-pass membrane protein</topology>
    </subcellularLocation>
</comment>
<organism evidence="9 10">
    <name type="scientific">Prochlorothrix hollandica PCC 9006 = CALU 1027</name>
    <dbReference type="NCBI Taxonomy" id="317619"/>
    <lineage>
        <taxon>Bacteria</taxon>
        <taxon>Bacillati</taxon>
        <taxon>Cyanobacteriota</taxon>
        <taxon>Cyanophyceae</taxon>
        <taxon>Prochlorotrichales</taxon>
        <taxon>Prochlorotrichaceae</taxon>
        <taxon>Prochlorothrix</taxon>
    </lineage>
</organism>
<evidence type="ECO:0000256" key="7">
    <source>
        <dbReference type="RuleBase" id="RU363032"/>
    </source>
</evidence>
<dbReference type="AlphaFoldDB" id="A0A0M2PRN2"/>
<evidence type="ECO:0000256" key="4">
    <source>
        <dbReference type="ARBA" id="ARBA00022692"/>
    </source>
</evidence>
<keyword evidence="6 7" id="KW-0472">Membrane</keyword>
<dbReference type="Proteomes" id="UP000034681">
    <property type="component" value="Unassembled WGS sequence"/>
</dbReference>
<dbReference type="OrthoDB" id="9773683at2"/>
<dbReference type="InterPro" id="IPR045621">
    <property type="entry name" value="BPD_transp_1_N"/>
</dbReference>
<dbReference type="GO" id="GO:0071916">
    <property type="term" value="F:dipeptide transmembrane transporter activity"/>
    <property type="evidence" value="ECO:0007669"/>
    <property type="project" value="TreeGrafter"/>
</dbReference>
<dbReference type="PANTHER" id="PTHR43163">
    <property type="entry name" value="DIPEPTIDE TRANSPORT SYSTEM PERMEASE PROTEIN DPPB-RELATED"/>
    <property type="match status" value="1"/>
</dbReference>